<accession>A0A9X5CDD3</accession>
<dbReference type="EMBL" id="VIRB01000150">
    <property type="protein sequence ID" value="NDO72073.1"/>
    <property type="molecule type" value="Genomic_DNA"/>
</dbReference>
<comment type="caution">
    <text evidence="2">The sequence shown here is derived from an EMBL/GenBank/DDBJ whole genome shotgun (WGS) entry which is preliminary data.</text>
</comment>
<evidence type="ECO:0000313" key="3">
    <source>
        <dbReference type="Proteomes" id="UP000474104"/>
    </source>
</evidence>
<name>A0A9X5CDD3_9FIRM</name>
<keyword evidence="1" id="KW-0472">Membrane</keyword>
<keyword evidence="1" id="KW-0812">Transmembrane</keyword>
<keyword evidence="1" id="KW-1133">Transmembrane helix</keyword>
<proteinExistence type="predicted"/>
<dbReference type="Proteomes" id="UP000474104">
    <property type="component" value="Unassembled WGS sequence"/>
</dbReference>
<protein>
    <submittedName>
        <fullName evidence="2">Uncharacterized protein</fullName>
    </submittedName>
</protein>
<sequence>MEKKLVIIVAILTVLFNVFFFLHVSNSLIDKLLLDKTTVSFRFHTDEQEGIKVEFLNKIKTFSEENRVEIAQYSFLSSDKIDIYSTMKDKYKEIFFVPNFVFNRDIKVHDFEEVFDVGFKNILYVATNDTDIISKFYETLKNDCDLYYLETGFENDKFSFDTLIKNKESNFISAIYFYLFSFVLV</sequence>
<feature type="transmembrane region" description="Helical" evidence="1">
    <location>
        <begin position="6"/>
        <end position="24"/>
    </location>
</feature>
<organism evidence="2 3">
    <name type="scientific">Schaedlerella arabinosiphila</name>
    <dbReference type="NCBI Taxonomy" id="2044587"/>
    <lineage>
        <taxon>Bacteria</taxon>
        <taxon>Bacillati</taxon>
        <taxon>Bacillota</taxon>
        <taxon>Clostridia</taxon>
        <taxon>Lachnospirales</taxon>
        <taxon>Lachnospiraceae</taxon>
        <taxon>Schaedlerella</taxon>
    </lineage>
</organism>
<reference evidence="2 3" key="1">
    <citation type="submission" date="2019-07" db="EMBL/GenBank/DDBJ databases">
        <title>Draft genome sequences of 15 bacterial species constituting the stable defined intestinal microbiota of the GM15 gnotobiotic mouse model.</title>
        <authorList>
            <person name="Elie C."/>
            <person name="Mathieu A."/>
            <person name="Saliou A."/>
            <person name="Darnaud M."/>
            <person name="Leulier F."/>
            <person name="Tamellini A."/>
        </authorList>
    </citation>
    <scope>NUCLEOTIDE SEQUENCE [LARGE SCALE GENOMIC DNA]</scope>
    <source>
        <strain evidence="3">ASF 502</strain>
    </source>
</reference>
<dbReference type="AlphaFoldDB" id="A0A9X5CDD3"/>
<evidence type="ECO:0000256" key="1">
    <source>
        <dbReference type="SAM" id="Phobius"/>
    </source>
</evidence>
<evidence type="ECO:0000313" key="2">
    <source>
        <dbReference type="EMBL" id="NDO72073.1"/>
    </source>
</evidence>
<gene>
    <name evidence="2" type="ORF">FMM80_26900</name>
</gene>
<feature type="non-terminal residue" evidence="2">
    <location>
        <position position="185"/>
    </location>
</feature>